<proteinExistence type="predicted"/>
<evidence type="ECO:0000313" key="1">
    <source>
        <dbReference type="EMBL" id="PHQ34615.1"/>
    </source>
</evidence>
<protein>
    <submittedName>
        <fullName evidence="1">Uncharacterized protein</fullName>
    </submittedName>
</protein>
<dbReference type="GeneID" id="90609300"/>
<organism evidence="1 2">
    <name type="scientific">Rhodopirellula bahusiensis</name>
    <dbReference type="NCBI Taxonomy" id="2014065"/>
    <lineage>
        <taxon>Bacteria</taxon>
        <taxon>Pseudomonadati</taxon>
        <taxon>Planctomycetota</taxon>
        <taxon>Planctomycetia</taxon>
        <taxon>Pirellulales</taxon>
        <taxon>Pirellulaceae</taxon>
        <taxon>Rhodopirellula</taxon>
    </lineage>
</organism>
<accession>A0A2G1W6F5</accession>
<dbReference type="EMBL" id="NIZW01000010">
    <property type="protein sequence ID" value="PHQ34615.1"/>
    <property type="molecule type" value="Genomic_DNA"/>
</dbReference>
<dbReference type="Proteomes" id="UP000225740">
    <property type="component" value="Unassembled WGS sequence"/>
</dbReference>
<name>A0A2G1W6F5_9BACT</name>
<keyword evidence="2" id="KW-1185">Reference proteome</keyword>
<dbReference type="AlphaFoldDB" id="A0A2G1W6F5"/>
<gene>
    <name evidence="1" type="ORF">CEE69_14485</name>
</gene>
<reference evidence="1 2" key="1">
    <citation type="submission" date="2017-06" db="EMBL/GenBank/DDBJ databases">
        <title>Description of Rhodopirellula bahusiensis sp. nov.</title>
        <authorList>
            <person name="Kizina J."/>
            <person name="Harder J."/>
        </authorList>
    </citation>
    <scope>NUCLEOTIDE SEQUENCE [LARGE SCALE GENOMIC DNA]</scope>
    <source>
        <strain evidence="1 2">SWK21</strain>
    </source>
</reference>
<evidence type="ECO:0000313" key="2">
    <source>
        <dbReference type="Proteomes" id="UP000225740"/>
    </source>
</evidence>
<comment type="caution">
    <text evidence="1">The sequence shown here is derived from an EMBL/GenBank/DDBJ whole genome shotgun (WGS) entry which is preliminary data.</text>
</comment>
<sequence>MIAAETKLWVTGPESERWFDAVRVMWSTECEPEAFPSLGDVPLRKRNLRSPQPPSPEVILWAGDQNGIHELVQWLSVPSSPAGHRLYIAAGQWSDAERSVLQRFGVRLFVAELTDLIAIEHVVRDWSLRISR</sequence>
<dbReference type="OrthoDB" id="276090at2"/>
<dbReference type="RefSeq" id="WP_099261364.1">
    <property type="nucleotide sequence ID" value="NZ_NIZW01000010.1"/>
</dbReference>